<dbReference type="RefSeq" id="WP_065265040.1">
    <property type="nucleotide sequence ID" value="NZ_SDPI01000013.1"/>
</dbReference>
<organism evidence="2 3">
    <name type="scientific">Haemophilus haemolyticus</name>
    <dbReference type="NCBI Taxonomy" id="726"/>
    <lineage>
        <taxon>Bacteria</taxon>
        <taxon>Pseudomonadati</taxon>
        <taxon>Pseudomonadota</taxon>
        <taxon>Gammaproteobacteria</taxon>
        <taxon>Pasteurellales</taxon>
        <taxon>Pasteurellaceae</taxon>
        <taxon>Haemophilus</taxon>
    </lineage>
</organism>
<dbReference type="Proteomes" id="UP000318695">
    <property type="component" value="Unassembled WGS sequence"/>
</dbReference>
<evidence type="ECO:0000313" key="3">
    <source>
        <dbReference type="Proteomes" id="UP000318695"/>
    </source>
</evidence>
<comment type="caution">
    <text evidence="2">The sequence shown here is derived from an EMBL/GenBank/DDBJ whole genome shotgun (WGS) entry which is preliminary data.</text>
</comment>
<evidence type="ECO:0000313" key="2">
    <source>
        <dbReference type="EMBL" id="TPH00727.1"/>
    </source>
</evidence>
<dbReference type="Pfam" id="PF20557">
    <property type="entry name" value="DnaT_2"/>
    <property type="match status" value="1"/>
</dbReference>
<name>A0A502JY60_HAEHA</name>
<accession>A0A502JY60</accession>
<proteinExistence type="predicted"/>
<protein>
    <recommendedName>
        <fullName evidence="1">Putative DnaT-like domain-containing protein</fullName>
    </recommendedName>
</protein>
<dbReference type="AlphaFoldDB" id="A0A502JY60"/>
<sequence>MSAYVSVEEADAYHNLRMSAEIWGALSATEKARRLVNASDYIDSGYIYLGKPSDKHQLRAFPRNGDTDVPVKVKNAVCELALEENLTQNPTALKSAVKVGELSVTYSYPSAANGVENQRFSYVAQLLREFVREKGAMRRVLLERG</sequence>
<reference evidence="2 3" key="1">
    <citation type="submission" date="2019-01" db="EMBL/GenBank/DDBJ databases">
        <title>Comparative genomic analysis identifies haemin-independent Haemophilus haemolyticus: a formal re-classification of Haemophilus intermedius.</title>
        <authorList>
            <person name="Harris T.M."/>
            <person name="Price E.P."/>
            <person name="Sarovich D.S."/>
            <person name="Norskov-Lauritsen N."/>
            <person name="Beissbarth J."/>
            <person name="Chang A.B."/>
            <person name="Smith-Vaughan H.C."/>
        </authorList>
    </citation>
    <scope>NUCLEOTIDE SEQUENCE [LARGE SCALE GENOMIC DNA]</scope>
    <source>
        <strain evidence="2 3">CCUG 30218</strain>
    </source>
</reference>
<gene>
    <name evidence="2" type="ORF">EUX54_04165</name>
</gene>
<evidence type="ECO:0000259" key="1">
    <source>
        <dbReference type="Pfam" id="PF20557"/>
    </source>
</evidence>
<dbReference type="EMBL" id="SDPI01000013">
    <property type="protein sequence ID" value="TPH00727.1"/>
    <property type="molecule type" value="Genomic_DNA"/>
</dbReference>
<feature type="domain" description="Putative DnaT-like" evidence="1">
    <location>
        <begin position="3"/>
        <end position="141"/>
    </location>
</feature>
<dbReference type="InterPro" id="IPR046787">
    <property type="entry name" value="DnaT_2"/>
</dbReference>